<evidence type="ECO:0000313" key="3">
    <source>
        <dbReference type="EMBL" id="KAF0739001.1"/>
    </source>
</evidence>
<dbReference type="CDD" id="cd20264">
    <property type="entry name" value="Complex1_LYR_LYRM4"/>
    <property type="match status" value="1"/>
</dbReference>
<dbReference type="PANTHER" id="PTHR13166:SF7">
    <property type="entry name" value="LYR MOTIF-CONTAINING PROTEIN 4"/>
    <property type="match status" value="1"/>
</dbReference>
<keyword evidence="4" id="KW-1185">Reference proteome</keyword>
<accession>A0A6G0XFN3</accession>
<dbReference type="InterPro" id="IPR051522">
    <property type="entry name" value="ISC_assembly_LYR"/>
</dbReference>
<dbReference type="GO" id="GO:0016226">
    <property type="term" value="P:iron-sulfur cluster assembly"/>
    <property type="evidence" value="ECO:0007669"/>
    <property type="project" value="InterPro"/>
</dbReference>
<dbReference type="GO" id="GO:1990221">
    <property type="term" value="C:L-cysteine desulfurase complex"/>
    <property type="evidence" value="ECO:0007669"/>
    <property type="project" value="TreeGrafter"/>
</dbReference>
<proteinExistence type="inferred from homology"/>
<comment type="caution">
    <text evidence="3">The sequence shown here is derived from an EMBL/GenBank/DDBJ whole genome shotgun (WGS) entry which is preliminary data.</text>
</comment>
<dbReference type="Pfam" id="PF05347">
    <property type="entry name" value="Complex1_LYR"/>
    <property type="match status" value="1"/>
</dbReference>
<gene>
    <name evidence="3" type="ORF">Ae201684_005189</name>
</gene>
<dbReference type="InterPro" id="IPR045297">
    <property type="entry name" value="Complex1_LYR_LYRM4"/>
</dbReference>
<dbReference type="AlphaFoldDB" id="A0A6G0XFN3"/>
<dbReference type="OrthoDB" id="275715at2759"/>
<evidence type="ECO:0000256" key="1">
    <source>
        <dbReference type="ARBA" id="ARBA00009508"/>
    </source>
</evidence>
<feature type="domain" description="Complex 1 LYR protein" evidence="2">
    <location>
        <begin position="3"/>
        <end position="59"/>
    </location>
</feature>
<organism evidence="3 4">
    <name type="scientific">Aphanomyces euteiches</name>
    <dbReference type="NCBI Taxonomy" id="100861"/>
    <lineage>
        <taxon>Eukaryota</taxon>
        <taxon>Sar</taxon>
        <taxon>Stramenopiles</taxon>
        <taxon>Oomycota</taxon>
        <taxon>Saprolegniomycetes</taxon>
        <taxon>Saprolegniales</taxon>
        <taxon>Verrucalvaceae</taxon>
        <taxon>Aphanomyces</taxon>
    </lineage>
</organism>
<dbReference type="VEuPathDB" id="FungiDB:AeMF1_000502"/>
<reference evidence="3 4" key="1">
    <citation type="submission" date="2019-07" db="EMBL/GenBank/DDBJ databases">
        <title>Genomics analysis of Aphanomyces spp. identifies a new class of oomycete effector associated with host adaptation.</title>
        <authorList>
            <person name="Gaulin E."/>
        </authorList>
    </citation>
    <scope>NUCLEOTIDE SEQUENCE [LARGE SCALE GENOMIC DNA]</scope>
    <source>
        <strain evidence="3 4">ATCC 201684</strain>
    </source>
</reference>
<evidence type="ECO:0000313" key="4">
    <source>
        <dbReference type="Proteomes" id="UP000481153"/>
    </source>
</evidence>
<sequence>MSQEALRLYRSLLREASQYQNYTFRSYSQRRVKEEFRANKATSGTDLKAALAFGYEQLELLRRQVAISKMYPGEKSVMENIK</sequence>
<dbReference type="EMBL" id="VJMJ01000067">
    <property type="protein sequence ID" value="KAF0739001.1"/>
    <property type="molecule type" value="Genomic_DNA"/>
</dbReference>
<comment type="similarity">
    <text evidence="1">Belongs to the complex I LYR family.</text>
</comment>
<dbReference type="Proteomes" id="UP000481153">
    <property type="component" value="Unassembled WGS sequence"/>
</dbReference>
<evidence type="ECO:0000259" key="2">
    <source>
        <dbReference type="Pfam" id="PF05347"/>
    </source>
</evidence>
<dbReference type="PANTHER" id="PTHR13166">
    <property type="entry name" value="PROTEIN C6ORF149"/>
    <property type="match status" value="1"/>
</dbReference>
<protein>
    <recommendedName>
        <fullName evidence="2">Complex 1 LYR protein domain-containing protein</fullName>
    </recommendedName>
</protein>
<dbReference type="GO" id="GO:0005739">
    <property type="term" value="C:mitochondrion"/>
    <property type="evidence" value="ECO:0007669"/>
    <property type="project" value="TreeGrafter"/>
</dbReference>
<dbReference type="InterPro" id="IPR008011">
    <property type="entry name" value="Complex1_LYR_dom"/>
</dbReference>
<name>A0A6G0XFN3_9STRA</name>